<dbReference type="RefSeq" id="WP_344650707.1">
    <property type="nucleotide sequence ID" value="NZ_BAAAGX010000016.1"/>
</dbReference>
<gene>
    <name evidence="2" type="ORF">GCM10009539_43480</name>
</gene>
<keyword evidence="3" id="KW-1185">Reference proteome</keyword>
<evidence type="ECO:0000313" key="3">
    <source>
        <dbReference type="Proteomes" id="UP001500967"/>
    </source>
</evidence>
<evidence type="ECO:0000256" key="1">
    <source>
        <dbReference type="SAM" id="MobiDB-lite"/>
    </source>
</evidence>
<reference evidence="2 3" key="1">
    <citation type="journal article" date="2019" name="Int. J. Syst. Evol. Microbiol.">
        <title>The Global Catalogue of Microorganisms (GCM) 10K type strain sequencing project: providing services to taxonomists for standard genome sequencing and annotation.</title>
        <authorList>
            <consortium name="The Broad Institute Genomics Platform"/>
            <consortium name="The Broad Institute Genome Sequencing Center for Infectious Disease"/>
            <person name="Wu L."/>
            <person name="Ma J."/>
        </authorList>
    </citation>
    <scope>NUCLEOTIDE SEQUENCE [LARGE SCALE GENOMIC DNA]</scope>
    <source>
        <strain evidence="2 3">JCM 10425</strain>
    </source>
</reference>
<dbReference type="Proteomes" id="UP001500967">
    <property type="component" value="Unassembled WGS sequence"/>
</dbReference>
<feature type="region of interest" description="Disordered" evidence="1">
    <location>
        <begin position="48"/>
        <end position="69"/>
    </location>
</feature>
<feature type="compositionally biased region" description="Basic and acidic residues" evidence="1">
    <location>
        <begin position="54"/>
        <end position="69"/>
    </location>
</feature>
<name>A0ABN0UKL0_9ACTN</name>
<comment type="caution">
    <text evidence="2">The sequence shown here is derived from an EMBL/GenBank/DDBJ whole genome shotgun (WGS) entry which is preliminary data.</text>
</comment>
<evidence type="ECO:0000313" key="2">
    <source>
        <dbReference type="EMBL" id="GAA0253560.1"/>
    </source>
</evidence>
<accession>A0ABN0UKL0</accession>
<organism evidence="2 3">
    <name type="scientific">Cryptosporangium japonicum</name>
    <dbReference type="NCBI Taxonomy" id="80872"/>
    <lineage>
        <taxon>Bacteria</taxon>
        <taxon>Bacillati</taxon>
        <taxon>Actinomycetota</taxon>
        <taxon>Actinomycetes</taxon>
        <taxon>Cryptosporangiales</taxon>
        <taxon>Cryptosporangiaceae</taxon>
        <taxon>Cryptosporangium</taxon>
    </lineage>
</organism>
<protein>
    <submittedName>
        <fullName evidence="2">Uncharacterized protein</fullName>
    </submittedName>
</protein>
<sequence length="69" mass="7407">MVLAEVIPGLFSAFSEDALFTLSGAVRLLNGTFELGRWEVPVLVTRGRGAPGRPDGRSIDAELDRKAHA</sequence>
<dbReference type="EMBL" id="BAAAGX010000016">
    <property type="protein sequence ID" value="GAA0253560.1"/>
    <property type="molecule type" value="Genomic_DNA"/>
</dbReference>
<proteinExistence type="predicted"/>